<reference evidence="4" key="1">
    <citation type="journal article" date="2013" name="Proc. Natl. Acad. Sci. U.S.A.">
        <title>Genome structure and metabolic features in the red seaweed Chondrus crispus shed light on evolution of the Archaeplastida.</title>
        <authorList>
            <person name="Collen J."/>
            <person name="Porcel B."/>
            <person name="Carre W."/>
            <person name="Ball S.G."/>
            <person name="Chaparro C."/>
            <person name="Tonon T."/>
            <person name="Barbeyron T."/>
            <person name="Michel G."/>
            <person name="Noel B."/>
            <person name="Valentin K."/>
            <person name="Elias M."/>
            <person name="Artiguenave F."/>
            <person name="Arun A."/>
            <person name="Aury J.M."/>
            <person name="Barbosa-Neto J.F."/>
            <person name="Bothwell J.H."/>
            <person name="Bouget F.Y."/>
            <person name="Brillet L."/>
            <person name="Cabello-Hurtado F."/>
            <person name="Capella-Gutierrez S."/>
            <person name="Charrier B."/>
            <person name="Cladiere L."/>
            <person name="Cock J.M."/>
            <person name="Coelho S.M."/>
            <person name="Colleoni C."/>
            <person name="Czjzek M."/>
            <person name="Da Silva C."/>
            <person name="Delage L."/>
            <person name="Denoeud F."/>
            <person name="Deschamps P."/>
            <person name="Dittami S.M."/>
            <person name="Gabaldon T."/>
            <person name="Gachon C.M."/>
            <person name="Groisillier A."/>
            <person name="Herve C."/>
            <person name="Jabbari K."/>
            <person name="Katinka M."/>
            <person name="Kloareg B."/>
            <person name="Kowalczyk N."/>
            <person name="Labadie K."/>
            <person name="Leblanc C."/>
            <person name="Lopez P.J."/>
            <person name="McLachlan D.H."/>
            <person name="Meslet-Cladiere L."/>
            <person name="Moustafa A."/>
            <person name="Nehr Z."/>
            <person name="Nyvall Collen P."/>
            <person name="Panaud O."/>
            <person name="Partensky F."/>
            <person name="Poulain J."/>
            <person name="Rensing S.A."/>
            <person name="Rousvoal S."/>
            <person name="Samson G."/>
            <person name="Symeonidi A."/>
            <person name="Weissenbach J."/>
            <person name="Zambounis A."/>
            <person name="Wincker P."/>
            <person name="Boyen C."/>
        </authorList>
    </citation>
    <scope>NUCLEOTIDE SEQUENCE [LARGE SCALE GENOMIC DNA]</scope>
    <source>
        <strain evidence="4">cv. Stackhouse</strain>
    </source>
</reference>
<dbReference type="Gramene" id="CDF32265">
    <property type="protein sequence ID" value="CDF32265"/>
    <property type="gene ID" value="CHC_T00008033001"/>
</dbReference>
<evidence type="ECO:0000256" key="1">
    <source>
        <dbReference type="ARBA" id="ARBA00011069"/>
    </source>
</evidence>
<dbReference type="AlphaFoldDB" id="R7Q464"/>
<feature type="compositionally biased region" description="Basic and acidic residues" evidence="2">
    <location>
        <begin position="65"/>
        <end position="85"/>
    </location>
</feature>
<dbReference type="OrthoDB" id="6022at2759"/>
<dbReference type="PANTHER" id="PTHR31809">
    <property type="entry name" value="BUD13 HOMOLOG"/>
    <property type="match status" value="1"/>
</dbReference>
<comment type="similarity">
    <text evidence="1">Belongs to the CWC26 family.</text>
</comment>
<dbReference type="RefSeq" id="XP_005711930.1">
    <property type="nucleotide sequence ID" value="XM_005711873.1"/>
</dbReference>
<dbReference type="GO" id="GO:0003723">
    <property type="term" value="F:RNA binding"/>
    <property type="evidence" value="ECO:0007669"/>
    <property type="project" value="TreeGrafter"/>
</dbReference>
<feature type="region of interest" description="Disordered" evidence="2">
    <location>
        <begin position="1"/>
        <end position="166"/>
    </location>
</feature>
<evidence type="ECO:0000313" key="3">
    <source>
        <dbReference type="EMBL" id="CDF32265.1"/>
    </source>
</evidence>
<name>R7Q464_CHOCR</name>
<dbReference type="PANTHER" id="PTHR31809:SF0">
    <property type="entry name" value="BUD13 HOMOLOG"/>
    <property type="match status" value="1"/>
</dbReference>
<dbReference type="STRING" id="2769.R7Q464"/>
<dbReference type="GeneID" id="17319646"/>
<dbReference type="Pfam" id="PF09736">
    <property type="entry name" value="Bud13"/>
    <property type="match status" value="1"/>
</dbReference>
<dbReference type="GO" id="GO:0000398">
    <property type="term" value="P:mRNA splicing, via spliceosome"/>
    <property type="evidence" value="ECO:0007669"/>
    <property type="project" value="TreeGrafter"/>
</dbReference>
<dbReference type="InterPro" id="IPR018609">
    <property type="entry name" value="Bud13"/>
</dbReference>
<dbReference type="GO" id="GO:0070274">
    <property type="term" value="C:RES complex"/>
    <property type="evidence" value="ECO:0007669"/>
    <property type="project" value="TreeGrafter"/>
</dbReference>
<evidence type="ECO:0000256" key="2">
    <source>
        <dbReference type="SAM" id="MobiDB-lite"/>
    </source>
</evidence>
<accession>R7Q464</accession>
<feature type="compositionally biased region" description="Polar residues" evidence="2">
    <location>
        <begin position="131"/>
        <end position="144"/>
    </location>
</feature>
<gene>
    <name evidence="3" type="ORF">CHC_T00008033001</name>
</gene>
<dbReference type="GO" id="GO:0005684">
    <property type="term" value="C:U2-type spliceosomal complex"/>
    <property type="evidence" value="ECO:0007669"/>
    <property type="project" value="TreeGrafter"/>
</dbReference>
<protein>
    <submittedName>
        <fullName evidence="3">Uncharacterized protein</fullName>
    </submittedName>
</protein>
<evidence type="ECO:0000313" key="4">
    <source>
        <dbReference type="Proteomes" id="UP000012073"/>
    </source>
</evidence>
<dbReference type="Proteomes" id="UP000012073">
    <property type="component" value="Unassembled WGS sequence"/>
</dbReference>
<proteinExistence type="inferred from homology"/>
<organism evidence="3 4">
    <name type="scientific">Chondrus crispus</name>
    <name type="common">Carrageen Irish moss</name>
    <name type="synonym">Polymorpha crispa</name>
    <dbReference type="NCBI Taxonomy" id="2769"/>
    <lineage>
        <taxon>Eukaryota</taxon>
        <taxon>Rhodophyta</taxon>
        <taxon>Florideophyceae</taxon>
        <taxon>Rhodymeniophycidae</taxon>
        <taxon>Gigartinales</taxon>
        <taxon>Gigartinaceae</taxon>
        <taxon>Chondrus</taxon>
    </lineage>
</organism>
<dbReference type="EMBL" id="HG001461">
    <property type="protein sequence ID" value="CDF32265.1"/>
    <property type="molecule type" value="Genomic_DNA"/>
</dbReference>
<keyword evidence="4" id="KW-1185">Reference proteome</keyword>
<sequence length="230" mass="25061">MDPAHASIDSNRPTHGGDVSDASPPRRPRPSPSRHVPDLALSGNVSDASPPRRPPASAARHPPRDRRASRTDPAIDHSLPPEREQSGGAALPSPLFRGMHDPDTSLQLPESRPAYDLNPSKPDGFAKSTRARNPSFSEQGNGLSARSGRKMPSATTWQGSVPPRSLNVSAGQFEQLQTVPRTSYNRYNISAGPRWDGVDRSNGFESRIAKMRAQRREDERTAYKASVSDM</sequence>
<dbReference type="KEGG" id="ccp:CHC_T00008033001"/>
<dbReference type="InterPro" id="IPR051112">
    <property type="entry name" value="CWC26_splicing_factor"/>
</dbReference>